<sequence length="798" mass="89635">MWSDSETSIFHWNRHVLSYYTRTHLRQARFRVNVEPPVDIVDMCGIEYSGQKHVLFATEEGSIYRIQMQENLLKSSASKGSQSLESSTSNGDIFKELLVEETDEDLVLPSSSSVVTVAQDCRVHQIEGVACIRAVNNIVIIITHRFWSYHIHFFLQQDLMKPEKVLVAVTPIFVESLRAIPTGQNHLSDKVNCYVIYPESSQSVLTEAGVTVSSALYSQLFGMDLNMCNAPVVLLCLPSGHVYAVPTKGQSGHDYKITKHCWLLYDLGEAVTSVCFVERDKGSEEDGRESALLLIGCCGKVVSVQPGENGMPTFTEHVIPGPVVCCCVHKGNLIFSTYKDTFMVSVKDICVSSCKRLPYWGITGLACINSQGEETSVVGVRLKGQLLPISLCTQTRHKIQPENRQSVRELLPRIDSMYEKSKEWQVLQREQTSILSQLNLAAHIVTGLSSVLTCDIRAKNCDSGLFVQHKVECTLRNQSNLVMHRGWSFIVMVKSENQRSDVPLDTKAVSLNEFVKCGFVTLTLKFCDQFLNWLPLTVSPCLIYEVPNVEVLSKQVNLKKSVSNLKEKTITVPLPEVSLDIVHFMQNCSLLPSFKSRLHGRDCEWHHILKCMAGNRPFSHDCATHVGSYFSQNHSNTLTVPRSELNQLLDGNESPITKGSECMQLLWHLLRDSNIDLKTIDQPQVGFVTPDCHTGTLTVQETEESGTERYQVTIQTTDLPTLCKMRAALLVRLQNKGPIIGQAGVPTAELRKILFKIQDIKDKLLSLMDVMSEAKRWEQAEEQIISVYKRIRDLNLPS</sequence>
<dbReference type="GO" id="GO:0036297">
    <property type="term" value="P:interstrand cross-link repair"/>
    <property type="evidence" value="ECO:0007669"/>
    <property type="project" value="InterPro"/>
</dbReference>
<dbReference type="InterPro" id="IPR029251">
    <property type="entry name" value="Faap100"/>
</dbReference>
<protein>
    <submittedName>
        <fullName evidence="2">Uncharacterized protein LOC106169104</fullName>
    </submittedName>
</protein>
<organism evidence="1 2">
    <name type="scientific">Lingula anatina</name>
    <name type="common">Brachiopod</name>
    <name type="synonym">Lingula unguis</name>
    <dbReference type="NCBI Taxonomy" id="7574"/>
    <lineage>
        <taxon>Eukaryota</taxon>
        <taxon>Metazoa</taxon>
        <taxon>Spiralia</taxon>
        <taxon>Lophotrochozoa</taxon>
        <taxon>Brachiopoda</taxon>
        <taxon>Linguliformea</taxon>
        <taxon>Lingulata</taxon>
        <taxon>Lingulida</taxon>
        <taxon>Linguloidea</taxon>
        <taxon>Lingulidae</taxon>
        <taxon>Lingula</taxon>
    </lineage>
</organism>
<accession>A0A1S3J0X4</accession>
<dbReference type="PANTHER" id="PTHR14890">
    <property type="entry name" value="FANCONI ANEMIA CORE COMPLEX-ASSOCIATED PROTEIN 100"/>
    <property type="match status" value="1"/>
</dbReference>
<dbReference type="GO" id="GO:0043240">
    <property type="term" value="C:Fanconi anaemia nuclear complex"/>
    <property type="evidence" value="ECO:0007669"/>
    <property type="project" value="InterPro"/>
</dbReference>
<evidence type="ECO:0000313" key="2">
    <source>
        <dbReference type="RefSeq" id="XP_013403913.1"/>
    </source>
</evidence>
<reference evidence="2" key="1">
    <citation type="submission" date="2025-08" db="UniProtKB">
        <authorList>
            <consortium name="RefSeq"/>
        </authorList>
    </citation>
    <scope>IDENTIFICATION</scope>
    <source>
        <tissue evidence="2">Gonads</tissue>
    </source>
</reference>
<evidence type="ECO:0000313" key="1">
    <source>
        <dbReference type="Proteomes" id="UP000085678"/>
    </source>
</evidence>
<dbReference type="Proteomes" id="UP000085678">
    <property type="component" value="Unplaced"/>
</dbReference>
<dbReference type="KEGG" id="lak:106169104"/>
<name>A0A1S3J0X4_LINAN</name>
<dbReference type="OrthoDB" id="6141037at2759"/>
<gene>
    <name evidence="2" type="primary">LOC106169104</name>
</gene>
<dbReference type="OMA" id="CEWHHIL"/>
<dbReference type="GeneID" id="106169104"/>
<proteinExistence type="predicted"/>
<dbReference type="AlphaFoldDB" id="A0A1S3J0X4"/>
<dbReference type="PANTHER" id="PTHR14890:SF1">
    <property type="entry name" value="FANCONI ANEMIA CORE COMPLEX-ASSOCIATED PROTEIN 100"/>
    <property type="match status" value="1"/>
</dbReference>
<dbReference type="GO" id="GO:0005654">
    <property type="term" value="C:nucleoplasm"/>
    <property type="evidence" value="ECO:0007669"/>
    <property type="project" value="TreeGrafter"/>
</dbReference>
<dbReference type="RefSeq" id="XP_013403913.1">
    <property type="nucleotide sequence ID" value="XM_013548459.1"/>
</dbReference>
<keyword evidence="1" id="KW-1185">Reference proteome</keyword>
<dbReference type="InParanoid" id="A0A1S3J0X4"/>
<dbReference type="STRING" id="7574.A0A1S3J0X4"/>